<organism evidence="2 3">
    <name type="scientific">Leptomonas seymouri</name>
    <dbReference type="NCBI Taxonomy" id="5684"/>
    <lineage>
        <taxon>Eukaryota</taxon>
        <taxon>Discoba</taxon>
        <taxon>Euglenozoa</taxon>
        <taxon>Kinetoplastea</taxon>
        <taxon>Metakinetoplastina</taxon>
        <taxon>Trypanosomatida</taxon>
        <taxon>Trypanosomatidae</taxon>
        <taxon>Leishmaniinae</taxon>
        <taxon>Leptomonas</taxon>
    </lineage>
</organism>
<dbReference type="EMBL" id="LJSK01000011">
    <property type="protein sequence ID" value="KPI90069.1"/>
    <property type="molecule type" value="Genomic_DNA"/>
</dbReference>
<evidence type="ECO:0000313" key="3">
    <source>
        <dbReference type="Proteomes" id="UP000038009"/>
    </source>
</evidence>
<evidence type="ECO:0000256" key="1">
    <source>
        <dbReference type="SAM" id="Phobius"/>
    </source>
</evidence>
<dbReference type="OrthoDB" id="272842at2759"/>
<protein>
    <submittedName>
        <fullName evidence="2">Uncharacterized protein</fullName>
    </submittedName>
</protein>
<evidence type="ECO:0000313" key="2">
    <source>
        <dbReference type="EMBL" id="KPI90069.1"/>
    </source>
</evidence>
<dbReference type="VEuPathDB" id="TriTrypDB:Lsey_0011_0260"/>
<name>A0A0N0P8L3_LEPSE</name>
<dbReference type="OMA" id="LLYYGVW"/>
<keyword evidence="1" id="KW-0812">Transmembrane</keyword>
<sequence length="265" mass="29644">MLRSYYCKQASRRASLVATLPPCNGCYRSYATGHSQQSTNSWTKERRYYTDPLRAPQSGVRTVVGRFVHHSRGPTAPASAGVACDAATRADATNTAKASAAKINTAEVNTATRCLATHSSLKTQVMEVLSAHGRKVCYDSAGIPVEGSWYLLPWREQMRILAAVIGALCITKAFFDGVRFELLYYGVWKLGYRNEDSFVKRMLYYGSTALMASGLFLSFNLNFFLSAWLVGRREIAAHMVCNGFVKMMPRRTIQLIERRLKLRLV</sequence>
<reference evidence="2 3" key="1">
    <citation type="journal article" date="2015" name="PLoS Pathog.">
        <title>Leptomonas seymouri: Adaptations to the Dixenous Life Cycle Analyzed by Genome Sequencing, Transcriptome Profiling and Co-infection with Leishmania donovani.</title>
        <authorList>
            <person name="Kraeva N."/>
            <person name="Butenko A."/>
            <person name="Hlavacova J."/>
            <person name="Kostygov A."/>
            <person name="Myskova J."/>
            <person name="Grybchuk D."/>
            <person name="Lestinova T."/>
            <person name="Votypka J."/>
            <person name="Volf P."/>
            <person name="Opperdoes F."/>
            <person name="Flegontov P."/>
            <person name="Lukes J."/>
            <person name="Yurchenko V."/>
        </authorList>
    </citation>
    <scope>NUCLEOTIDE SEQUENCE [LARGE SCALE GENOMIC DNA]</scope>
    <source>
        <strain evidence="2 3">ATCC 30220</strain>
    </source>
</reference>
<gene>
    <name evidence="2" type="ORF">ABL78_0822</name>
</gene>
<feature type="transmembrane region" description="Helical" evidence="1">
    <location>
        <begin position="202"/>
        <end position="230"/>
    </location>
</feature>
<accession>A0A0N0P8L3</accession>
<dbReference type="Proteomes" id="UP000038009">
    <property type="component" value="Unassembled WGS sequence"/>
</dbReference>
<keyword evidence="1" id="KW-1133">Transmembrane helix</keyword>
<keyword evidence="3" id="KW-1185">Reference proteome</keyword>
<comment type="caution">
    <text evidence="2">The sequence shown here is derived from an EMBL/GenBank/DDBJ whole genome shotgun (WGS) entry which is preliminary data.</text>
</comment>
<feature type="transmembrane region" description="Helical" evidence="1">
    <location>
        <begin position="160"/>
        <end position="182"/>
    </location>
</feature>
<proteinExistence type="predicted"/>
<dbReference type="AlphaFoldDB" id="A0A0N0P8L3"/>
<keyword evidence="1" id="KW-0472">Membrane</keyword>